<evidence type="ECO:0000313" key="3">
    <source>
        <dbReference type="Proteomes" id="UP000253772"/>
    </source>
</evidence>
<organism evidence="2 3">
    <name type="scientific">Cupriavidus metallidurans</name>
    <dbReference type="NCBI Taxonomy" id="119219"/>
    <lineage>
        <taxon>Bacteria</taxon>
        <taxon>Pseudomonadati</taxon>
        <taxon>Pseudomonadota</taxon>
        <taxon>Betaproteobacteria</taxon>
        <taxon>Burkholderiales</taxon>
        <taxon>Burkholderiaceae</taxon>
        <taxon>Cupriavidus</taxon>
    </lineage>
</organism>
<dbReference type="EMBL" id="CP037901">
    <property type="protein sequence ID" value="QBP13992.1"/>
    <property type="molecule type" value="Genomic_DNA"/>
</dbReference>
<dbReference type="OMA" id="WNWDTGG"/>
<dbReference type="OrthoDB" id="8969087at2"/>
<evidence type="ECO:0000313" key="2">
    <source>
        <dbReference type="EMBL" id="QBP13992.1"/>
    </source>
</evidence>
<dbReference type="Pfam" id="PF20335">
    <property type="entry name" value="DUF6630"/>
    <property type="match status" value="1"/>
</dbReference>
<name>A0A132HC65_9BURK</name>
<dbReference type="AlphaFoldDB" id="A0A132HC65"/>
<dbReference type="Proteomes" id="UP000253772">
    <property type="component" value="Chromosome c2"/>
</dbReference>
<evidence type="ECO:0000259" key="1">
    <source>
        <dbReference type="Pfam" id="PF20335"/>
    </source>
</evidence>
<dbReference type="InterPro" id="IPR046582">
    <property type="entry name" value="DUF6630"/>
</dbReference>
<feature type="domain" description="DUF6630" evidence="1">
    <location>
        <begin position="13"/>
        <end position="162"/>
    </location>
</feature>
<sequence>MAIELEDDAQDAVSRLFALINLGDTQQTTRQLTLLEEALEDAEEDDVDSEALLSQIKEIIDWESGFYVDWKDVESFIGCLNQLCERIDLEIDWGTDDTEDEDFLEGTSVPELMELAADQLRVAGYTLWNWDTGGDAYAGWITRSEDDDEMLEIADTLGFDARSGDQPF</sequence>
<protein>
    <recommendedName>
        <fullName evidence="1">DUF6630 domain-containing protein</fullName>
    </recommendedName>
</protein>
<dbReference type="RefSeq" id="WP_011519979.1">
    <property type="nucleotide sequence ID" value="NZ_CP026544.1"/>
</dbReference>
<reference evidence="2 3" key="1">
    <citation type="submission" date="2019-03" db="EMBL/GenBank/DDBJ databases">
        <title>Comparative insights into the high quality Complete genome sequence of highly metal resistant Cupriavidus metallidurans strain BS1 isolated from a gold-copper mine.</title>
        <authorList>
            <person name="Mazhar H.S."/>
            <person name="Rensing C."/>
        </authorList>
    </citation>
    <scope>NUCLEOTIDE SEQUENCE [LARGE SCALE GENOMIC DNA]</scope>
    <source>
        <strain evidence="2 3">BS1</strain>
    </source>
</reference>
<gene>
    <name evidence="2" type="ORF">DDF84_031165</name>
</gene>
<accession>A0A132HC65</accession>
<proteinExistence type="predicted"/>